<protein>
    <recommendedName>
        <fullName evidence="4">Terminase small subunit</fullName>
    </recommendedName>
</protein>
<evidence type="ECO:0000313" key="2">
    <source>
        <dbReference type="EMBL" id="MCI4675294.1"/>
    </source>
</evidence>
<dbReference type="Proteomes" id="UP001139068">
    <property type="component" value="Unassembled WGS sequence"/>
</dbReference>
<accession>A0ABS9YY86</accession>
<name>A0ABS9YY86_9MYCO</name>
<evidence type="ECO:0008006" key="4">
    <source>
        <dbReference type="Google" id="ProtNLM"/>
    </source>
</evidence>
<organism evidence="2 3">
    <name type="scientific">Candidatus Mycolicibacterium alkanivorans</name>
    <dbReference type="NCBI Taxonomy" id="2954114"/>
    <lineage>
        <taxon>Bacteria</taxon>
        <taxon>Bacillati</taxon>
        <taxon>Actinomycetota</taxon>
        <taxon>Actinomycetes</taxon>
        <taxon>Mycobacteriales</taxon>
        <taxon>Mycobacteriaceae</taxon>
        <taxon>Mycolicibacterium</taxon>
    </lineage>
</organism>
<reference evidence="2" key="1">
    <citation type="journal article" date="2022" name="ISME J.">
        <title>Identification of active gaseous-alkane degraders at natural gas seeps.</title>
        <authorList>
            <person name="Farhan Ul Haque M."/>
            <person name="Hernandez M."/>
            <person name="Crombie A.T."/>
            <person name="Murrell J.C."/>
        </authorList>
    </citation>
    <scope>NUCLEOTIDE SEQUENCE</scope>
    <source>
        <strain evidence="2">ANDR5</strain>
    </source>
</reference>
<evidence type="ECO:0000313" key="3">
    <source>
        <dbReference type="Proteomes" id="UP001139068"/>
    </source>
</evidence>
<proteinExistence type="predicted"/>
<sequence length="120" mass="13219">MGEPPAETQGDDRGSFPRAYVERLRDENAKYRQRAQHADDLARRLFTELVRSTGRLADPDDLPYDPELLDDPDKLTAAIGALIERRPHYAARRPSGDVGQGAKPGAGKVDLAAILRQRAG</sequence>
<keyword evidence="3" id="KW-1185">Reference proteome</keyword>
<dbReference type="EMBL" id="JAIVFL010000001">
    <property type="protein sequence ID" value="MCI4675294.1"/>
    <property type="molecule type" value="Genomic_DNA"/>
</dbReference>
<gene>
    <name evidence="2" type="ORF">K9U37_10520</name>
</gene>
<evidence type="ECO:0000256" key="1">
    <source>
        <dbReference type="SAM" id="MobiDB-lite"/>
    </source>
</evidence>
<comment type="caution">
    <text evidence="2">The sequence shown here is derived from an EMBL/GenBank/DDBJ whole genome shotgun (WGS) entry which is preliminary data.</text>
</comment>
<feature type="region of interest" description="Disordered" evidence="1">
    <location>
        <begin position="90"/>
        <end position="109"/>
    </location>
</feature>